<dbReference type="EMBL" id="CAUOFW020002462">
    <property type="protein sequence ID" value="CAK9153876.1"/>
    <property type="molecule type" value="Genomic_DNA"/>
</dbReference>
<evidence type="ECO:0000259" key="6">
    <source>
        <dbReference type="PROSITE" id="PS51473"/>
    </source>
</evidence>
<keyword evidence="4" id="KW-0677">Repeat</keyword>
<evidence type="ECO:0000256" key="1">
    <source>
        <dbReference type="ARBA" id="ARBA00004613"/>
    </source>
</evidence>
<dbReference type="InterPro" id="IPR050581">
    <property type="entry name" value="CRR_secretory_protein"/>
</dbReference>
<dbReference type="InterPro" id="IPR002902">
    <property type="entry name" value="GNK2"/>
</dbReference>
<evidence type="ECO:0000313" key="7">
    <source>
        <dbReference type="EMBL" id="CAK9153876.1"/>
    </source>
</evidence>
<name>A0ABC8S9H3_9AQUA</name>
<comment type="subcellular location">
    <subcellularLocation>
        <location evidence="1">Secreted</location>
    </subcellularLocation>
</comment>
<proteinExistence type="inferred from homology"/>
<evidence type="ECO:0000256" key="2">
    <source>
        <dbReference type="ARBA" id="ARBA00022525"/>
    </source>
</evidence>
<feature type="domain" description="Gnk2-homologous" evidence="6">
    <location>
        <begin position="60"/>
        <end position="161"/>
    </location>
</feature>
<comment type="caution">
    <text evidence="7">The sequence shown here is derived from an EMBL/GenBank/DDBJ whole genome shotgun (WGS) entry which is preliminary data.</text>
</comment>
<reference evidence="7 8" key="1">
    <citation type="submission" date="2024-02" db="EMBL/GenBank/DDBJ databases">
        <authorList>
            <person name="Vignale AGUSTIN F."/>
            <person name="Sosa J E."/>
            <person name="Modenutti C."/>
        </authorList>
    </citation>
    <scope>NUCLEOTIDE SEQUENCE [LARGE SCALE GENOMIC DNA]</scope>
</reference>
<evidence type="ECO:0000313" key="8">
    <source>
        <dbReference type="Proteomes" id="UP001642360"/>
    </source>
</evidence>
<dbReference type="GO" id="GO:0005576">
    <property type="term" value="C:extracellular region"/>
    <property type="evidence" value="ECO:0007669"/>
    <property type="project" value="UniProtKB-SubCell"/>
</dbReference>
<dbReference type="Gene3D" id="3.30.430.20">
    <property type="entry name" value="Gnk2 domain, C-X8-C-X2-C motif"/>
    <property type="match status" value="1"/>
</dbReference>
<dbReference type="AlphaFoldDB" id="A0ABC8S9H3"/>
<keyword evidence="2" id="KW-0964">Secreted</keyword>
<dbReference type="PANTHER" id="PTHR32411">
    <property type="entry name" value="CYSTEINE-RICH REPEAT SECRETORY PROTEIN 38-RELATED"/>
    <property type="match status" value="1"/>
</dbReference>
<protein>
    <recommendedName>
        <fullName evidence="6">Gnk2-homologous domain-containing protein</fullName>
    </recommendedName>
</protein>
<keyword evidence="8" id="KW-1185">Reference proteome</keyword>
<dbReference type="PANTHER" id="PTHR32411:SF43">
    <property type="entry name" value="CYSTEINE-RICH REPEAT SECRETORY PROTEIN 38"/>
    <property type="match status" value="1"/>
</dbReference>
<dbReference type="PROSITE" id="PS51473">
    <property type="entry name" value="GNK2"/>
    <property type="match status" value="1"/>
</dbReference>
<evidence type="ECO:0000256" key="3">
    <source>
        <dbReference type="ARBA" id="ARBA00022729"/>
    </source>
</evidence>
<dbReference type="CDD" id="cd23509">
    <property type="entry name" value="Gnk2-like"/>
    <property type="match status" value="1"/>
</dbReference>
<sequence>MPQLKNTSAFLAGIGIPRIHMVLHELNIGVIFSFLEQLWFQDENERFSGGEDVAGGKIELGDYIYHFCSTNTANLSYDTTKLPSFLDSLTSRAGGANHVEFYSGTSDDIYGLFLCRGDVDPRNCQTCVTKAREEIIGQCLSNKTAIISYDMCMLRYCDINFFGRKETLPRVFMWNINGNSTLGSPDPENSGM</sequence>
<comment type="similarity">
    <text evidence="5">Belongs to the cysteine-rich repeat secretory protein family.</text>
</comment>
<dbReference type="Proteomes" id="UP001642360">
    <property type="component" value="Unassembled WGS sequence"/>
</dbReference>
<accession>A0ABC8S9H3</accession>
<dbReference type="Pfam" id="PF01657">
    <property type="entry name" value="Stress-antifung"/>
    <property type="match status" value="1"/>
</dbReference>
<gene>
    <name evidence="7" type="ORF">ILEXP_LOCUS22179</name>
</gene>
<keyword evidence="3" id="KW-0732">Signal</keyword>
<evidence type="ECO:0000256" key="5">
    <source>
        <dbReference type="ARBA" id="ARBA00038515"/>
    </source>
</evidence>
<dbReference type="InterPro" id="IPR038408">
    <property type="entry name" value="GNK2_sf"/>
</dbReference>
<evidence type="ECO:0000256" key="4">
    <source>
        <dbReference type="ARBA" id="ARBA00022737"/>
    </source>
</evidence>
<organism evidence="7 8">
    <name type="scientific">Ilex paraguariensis</name>
    <name type="common">yerba mate</name>
    <dbReference type="NCBI Taxonomy" id="185542"/>
    <lineage>
        <taxon>Eukaryota</taxon>
        <taxon>Viridiplantae</taxon>
        <taxon>Streptophyta</taxon>
        <taxon>Embryophyta</taxon>
        <taxon>Tracheophyta</taxon>
        <taxon>Spermatophyta</taxon>
        <taxon>Magnoliopsida</taxon>
        <taxon>eudicotyledons</taxon>
        <taxon>Gunneridae</taxon>
        <taxon>Pentapetalae</taxon>
        <taxon>asterids</taxon>
        <taxon>campanulids</taxon>
        <taxon>Aquifoliales</taxon>
        <taxon>Aquifoliaceae</taxon>
        <taxon>Ilex</taxon>
    </lineage>
</organism>